<organism evidence="2 3">
    <name type="scientific">[Clostridium] ultunense Esp</name>
    <dbReference type="NCBI Taxonomy" id="1288971"/>
    <lineage>
        <taxon>Bacteria</taxon>
        <taxon>Bacillati</taxon>
        <taxon>Bacillota</taxon>
        <taxon>Tissierellia</taxon>
        <taxon>Tissierellales</taxon>
        <taxon>Tepidimicrobiaceae</taxon>
        <taxon>Schnuerera</taxon>
    </lineage>
</organism>
<dbReference type="CDD" id="cd01309">
    <property type="entry name" value="Met_dep_hydrolase_C"/>
    <property type="match status" value="1"/>
</dbReference>
<proteinExistence type="predicted"/>
<protein>
    <recommendedName>
        <fullName evidence="1">Amidohydrolase-related domain-containing protein</fullName>
    </recommendedName>
</protein>
<dbReference type="EMBL" id="LT669839">
    <property type="protein sequence ID" value="SHD78552.1"/>
    <property type="molecule type" value="Genomic_DNA"/>
</dbReference>
<name>M1ZJ76_9FIRM</name>
<dbReference type="Proteomes" id="UP000245423">
    <property type="component" value="Chromosome 1"/>
</dbReference>
<evidence type="ECO:0000313" key="2">
    <source>
        <dbReference type="EMBL" id="SHD78552.1"/>
    </source>
</evidence>
<dbReference type="PANTHER" id="PTHR43135">
    <property type="entry name" value="ALPHA-D-RIBOSE 1-METHYLPHOSPHONATE 5-TRIPHOSPHATE DIPHOSPHATASE"/>
    <property type="match status" value="1"/>
</dbReference>
<dbReference type="RefSeq" id="WP_005588985.1">
    <property type="nucleotide sequence ID" value="NZ_LT669839.1"/>
</dbReference>
<gene>
    <name evidence="2" type="ORF">CUESP1_3226</name>
</gene>
<dbReference type="Pfam" id="PF01979">
    <property type="entry name" value="Amidohydro_1"/>
    <property type="match status" value="1"/>
</dbReference>
<dbReference type="GO" id="GO:0016810">
    <property type="term" value="F:hydrolase activity, acting on carbon-nitrogen (but not peptide) bonds"/>
    <property type="evidence" value="ECO:0007669"/>
    <property type="project" value="InterPro"/>
</dbReference>
<dbReference type="Gene3D" id="2.30.40.10">
    <property type="entry name" value="Urease, subunit C, domain 1"/>
    <property type="match status" value="1"/>
</dbReference>
<evidence type="ECO:0000313" key="3">
    <source>
        <dbReference type="Proteomes" id="UP000245423"/>
    </source>
</evidence>
<sequence>MLAIKGGKILTITNGIIENGTIMIKDGKIIEVGGHINITPDVEVIDAKGKWITPGFIDCHSHISVFGEPSTMPGPCDDGNEMSDPVTPQIRALDSLNPEDPAIKKVREAGFTTVYTGPGSANVIGGKGISIKLRGITAEEMYIEGSEQMKMALGENPKRVYGIDKKMPMTRMAVASLLRETLYKAKNYSDDLKIAEKDSAKKPKYNFKLESLVKVIRGEQKVRIHCHRADDIITAIRIAEEFNLDYSLEHVTEGYKVKDILAKKDVYCVLGPLLLSPVKQEVWDLKLENPGILTNEGIKVCLTADSTSGTMWLPIHVGIAVKNGMDEKEALKGITIYPAELLGLSNRIGSIEVGKDADIAIFDGHPFHNMTSCLLTMIDGVIYHNKM</sequence>
<dbReference type="PANTHER" id="PTHR43135:SF3">
    <property type="entry name" value="ALPHA-D-RIBOSE 1-METHYLPHOSPHONATE 5-TRIPHOSPHATE DIPHOSPHATASE"/>
    <property type="match status" value="1"/>
</dbReference>
<evidence type="ECO:0000259" key="1">
    <source>
        <dbReference type="Pfam" id="PF01979"/>
    </source>
</evidence>
<accession>M1ZJ76</accession>
<dbReference type="InterPro" id="IPR051781">
    <property type="entry name" value="Metallo-dep_Hydrolase"/>
</dbReference>
<keyword evidence="3" id="KW-1185">Reference proteome</keyword>
<dbReference type="InterPro" id="IPR011059">
    <property type="entry name" value="Metal-dep_hydrolase_composite"/>
</dbReference>
<dbReference type="Gene3D" id="3.20.20.140">
    <property type="entry name" value="Metal-dependent hydrolases"/>
    <property type="match status" value="1"/>
</dbReference>
<dbReference type="SUPFAM" id="SSF51338">
    <property type="entry name" value="Composite domain of metallo-dependent hydrolases"/>
    <property type="match status" value="1"/>
</dbReference>
<dbReference type="InterPro" id="IPR006680">
    <property type="entry name" value="Amidohydro-rel"/>
</dbReference>
<reference evidence="2 3" key="1">
    <citation type="submission" date="2016-11" db="EMBL/GenBank/DDBJ databases">
        <authorList>
            <person name="Manzoor S."/>
        </authorList>
    </citation>
    <scope>NUCLEOTIDE SEQUENCE [LARGE SCALE GENOMIC DNA]</scope>
    <source>
        <strain evidence="2">Clostridium ultunense strain Esp</strain>
    </source>
</reference>
<dbReference type="InterPro" id="IPR032466">
    <property type="entry name" value="Metal_Hydrolase"/>
</dbReference>
<feature type="domain" description="Amidohydrolase-related" evidence="1">
    <location>
        <begin position="51"/>
        <end position="375"/>
    </location>
</feature>
<dbReference type="SUPFAM" id="SSF51556">
    <property type="entry name" value="Metallo-dependent hydrolases"/>
    <property type="match status" value="1"/>
</dbReference>
<dbReference type="HOGENOM" id="CLU_046987_0_0_9"/>
<dbReference type="AlphaFoldDB" id="M1ZJ76"/>
<dbReference type="OrthoDB" id="9776455at2"/>